<reference evidence="3 4" key="1">
    <citation type="submission" date="2023-09" db="EMBL/GenBank/DDBJ databases">
        <title>Streptomyces sp. nov.: A antagonism against Alternaria gaisen Producing Streptochlin, Isolated from Tamarix root soil.</title>
        <authorList>
            <person name="Chen Y."/>
        </authorList>
    </citation>
    <scope>NUCLEOTIDE SEQUENCE [LARGE SCALE GENOMIC DNA]</scope>
    <source>
        <strain evidence="3 4">TRM76323</strain>
    </source>
</reference>
<keyword evidence="2" id="KW-0472">Membrane</keyword>
<evidence type="ECO:0000256" key="2">
    <source>
        <dbReference type="SAM" id="Phobius"/>
    </source>
</evidence>
<feature type="compositionally biased region" description="Low complexity" evidence="1">
    <location>
        <begin position="310"/>
        <end position="321"/>
    </location>
</feature>
<dbReference type="Proteomes" id="UP001250181">
    <property type="component" value="Unassembled WGS sequence"/>
</dbReference>
<dbReference type="RefSeq" id="WP_315879176.1">
    <property type="nucleotide sequence ID" value="NZ_JAWCTQ010000023.1"/>
</dbReference>
<name>A0ABU3QMY5_9ACTN</name>
<evidence type="ECO:0000256" key="1">
    <source>
        <dbReference type="SAM" id="MobiDB-lite"/>
    </source>
</evidence>
<evidence type="ECO:0008006" key="5">
    <source>
        <dbReference type="Google" id="ProtNLM"/>
    </source>
</evidence>
<feature type="transmembrane region" description="Helical" evidence="2">
    <location>
        <begin position="12"/>
        <end position="34"/>
    </location>
</feature>
<dbReference type="EMBL" id="JAWCTQ010000023">
    <property type="protein sequence ID" value="MDT9684117.1"/>
    <property type="molecule type" value="Genomic_DNA"/>
</dbReference>
<sequence>MSLPTLHRPLHRPLVAVSAGMAVMAVVSAFGLVLDDRLLLGAPMWAKPFKFAVSFVAYGLSLAWMLSLLPLRSRAGRRTASWAGTVVAVSFVVEMLLIAGQAVRGRRSHFNYATPFDTAVYLAMGAISVVLWFATLAVAVLLFRARLADRATVWTIRLGTVLALVGAAFGPVMSQPAPGQRRGVSDVVGAHSVGVADGGAGMALTGWSTTGGDLRVPHFVGMHALQLLPLVLLALLVLARRRPRLADPRTRLRLMLVASGAYAAVLALVGWQALRGQPLIHPDTATLAAAAAIAVLTAVGVLAALRGPAAPTAPAPTAVPSRPRPERVP</sequence>
<evidence type="ECO:0000313" key="3">
    <source>
        <dbReference type="EMBL" id="MDT9684117.1"/>
    </source>
</evidence>
<feature type="transmembrane region" description="Helical" evidence="2">
    <location>
        <begin position="286"/>
        <end position="305"/>
    </location>
</feature>
<comment type="caution">
    <text evidence="3">The sequence shown here is derived from an EMBL/GenBank/DDBJ whole genome shotgun (WGS) entry which is preliminary data.</text>
</comment>
<feature type="region of interest" description="Disordered" evidence="1">
    <location>
        <begin position="310"/>
        <end position="329"/>
    </location>
</feature>
<protein>
    <recommendedName>
        <fullName evidence="5">Integral membrane protein</fullName>
    </recommendedName>
</protein>
<feature type="transmembrane region" description="Helical" evidence="2">
    <location>
        <begin position="81"/>
        <end position="99"/>
    </location>
</feature>
<feature type="transmembrane region" description="Helical" evidence="2">
    <location>
        <begin position="154"/>
        <end position="173"/>
    </location>
</feature>
<keyword evidence="4" id="KW-1185">Reference proteome</keyword>
<organism evidence="3 4">
    <name type="scientific">Streptomyces tamarix</name>
    <dbReference type="NCBI Taxonomy" id="3078565"/>
    <lineage>
        <taxon>Bacteria</taxon>
        <taxon>Bacillati</taxon>
        <taxon>Actinomycetota</taxon>
        <taxon>Actinomycetes</taxon>
        <taxon>Kitasatosporales</taxon>
        <taxon>Streptomycetaceae</taxon>
        <taxon>Streptomyces</taxon>
    </lineage>
</organism>
<proteinExistence type="predicted"/>
<keyword evidence="2" id="KW-1133">Transmembrane helix</keyword>
<feature type="transmembrane region" description="Helical" evidence="2">
    <location>
        <begin position="220"/>
        <end position="240"/>
    </location>
</feature>
<feature type="transmembrane region" description="Helical" evidence="2">
    <location>
        <begin position="49"/>
        <end position="69"/>
    </location>
</feature>
<accession>A0ABU3QMY5</accession>
<feature type="transmembrane region" description="Helical" evidence="2">
    <location>
        <begin position="252"/>
        <end position="274"/>
    </location>
</feature>
<keyword evidence="2" id="KW-0812">Transmembrane</keyword>
<gene>
    <name evidence="3" type="ORF">RND61_18915</name>
</gene>
<feature type="transmembrane region" description="Helical" evidence="2">
    <location>
        <begin position="119"/>
        <end position="142"/>
    </location>
</feature>
<evidence type="ECO:0000313" key="4">
    <source>
        <dbReference type="Proteomes" id="UP001250181"/>
    </source>
</evidence>